<dbReference type="PANTHER" id="PTHR23359">
    <property type="entry name" value="NUCLEOTIDE KINASE"/>
    <property type="match status" value="1"/>
</dbReference>
<proteinExistence type="inferred from homology"/>
<organism evidence="6 7">
    <name type="scientific">Daphnia magna</name>
    <dbReference type="NCBI Taxonomy" id="35525"/>
    <lineage>
        <taxon>Eukaryota</taxon>
        <taxon>Metazoa</taxon>
        <taxon>Ecdysozoa</taxon>
        <taxon>Arthropoda</taxon>
        <taxon>Crustacea</taxon>
        <taxon>Branchiopoda</taxon>
        <taxon>Diplostraca</taxon>
        <taxon>Cladocera</taxon>
        <taxon>Anomopoda</taxon>
        <taxon>Daphniidae</taxon>
        <taxon>Daphnia</taxon>
    </lineage>
</organism>
<evidence type="ECO:0000256" key="4">
    <source>
        <dbReference type="RuleBase" id="RU003330"/>
    </source>
</evidence>
<dbReference type="PRINTS" id="PR00094">
    <property type="entry name" value="ADENYLTKNASE"/>
</dbReference>
<feature type="compositionally biased region" description="Basic and acidic residues" evidence="5">
    <location>
        <begin position="345"/>
        <end position="357"/>
    </location>
</feature>
<feature type="region of interest" description="Disordered" evidence="5">
    <location>
        <begin position="345"/>
        <end position="372"/>
    </location>
</feature>
<evidence type="ECO:0000256" key="3">
    <source>
        <dbReference type="ARBA" id="ARBA00022777"/>
    </source>
</evidence>
<keyword evidence="1 4" id="KW-0808">Transferase</keyword>
<dbReference type="EMBL" id="JAOYFB010000040">
    <property type="protein sequence ID" value="KAK4036992.1"/>
    <property type="molecule type" value="Genomic_DNA"/>
</dbReference>
<evidence type="ECO:0000256" key="5">
    <source>
        <dbReference type="SAM" id="MobiDB-lite"/>
    </source>
</evidence>
<evidence type="ECO:0000256" key="2">
    <source>
        <dbReference type="ARBA" id="ARBA00022741"/>
    </source>
</evidence>
<dbReference type="Gene3D" id="3.40.50.300">
    <property type="entry name" value="P-loop containing nucleotide triphosphate hydrolases"/>
    <property type="match status" value="1"/>
</dbReference>
<evidence type="ECO:0000313" key="6">
    <source>
        <dbReference type="EMBL" id="KAK4036992.1"/>
    </source>
</evidence>
<dbReference type="InterPro" id="IPR027417">
    <property type="entry name" value="P-loop_NTPase"/>
</dbReference>
<sequence>MGICMDTGRNQLIIRRDIDDSPTAFGSWPRQSNGSFRYQRVQNQARTMSEPIMVVSENMMGESNHTVTESSSSGPGPPKRIPLTLQRKIVPIDSELPEIPILFVLGGPGSGKITHCDRLTRLDPRLFHLNMQSEYLKVASEIGSRDPNIVPAYKALEILIQLMSGTKNSSAMIVTGYPRNMRDVVEYLARVQRVDAVILLDWSDRSLERQIQLGAKTGDIDINLARFEMTNYKSNIIPVAQFFDQQGRLHIVAGQRSPSEIFDDLAEEVNGILSSALGELPVSQNPKVSERPESAVTEIHSEQEETKVVIHTLHEDVNQNGAVKRQRSVDSVDMMIEEEIKNIITEDPKSATDKNKETPVLQDIEVEEALKQ</sequence>
<accession>A0ABR0B654</accession>
<comment type="similarity">
    <text evidence="4">Belongs to the adenylate kinase family.</text>
</comment>
<keyword evidence="3 4" id="KW-0418">Kinase</keyword>
<protein>
    <recommendedName>
        <fullName evidence="8">Adenylate kinase isoenzyme</fullName>
    </recommendedName>
</protein>
<reference evidence="6 7" key="1">
    <citation type="journal article" date="2023" name="Nucleic Acids Res.">
        <title>The hologenome of Daphnia magna reveals possible DNA methylation and microbiome-mediated evolution of the host genome.</title>
        <authorList>
            <person name="Chaturvedi A."/>
            <person name="Li X."/>
            <person name="Dhandapani V."/>
            <person name="Marshall H."/>
            <person name="Kissane S."/>
            <person name="Cuenca-Cambronero M."/>
            <person name="Asole G."/>
            <person name="Calvet F."/>
            <person name="Ruiz-Romero M."/>
            <person name="Marangio P."/>
            <person name="Guigo R."/>
            <person name="Rago D."/>
            <person name="Mirbahai L."/>
            <person name="Eastwood N."/>
            <person name="Colbourne J.K."/>
            <person name="Zhou J."/>
            <person name="Mallon E."/>
            <person name="Orsini L."/>
        </authorList>
    </citation>
    <scope>NUCLEOTIDE SEQUENCE [LARGE SCALE GENOMIC DNA]</scope>
    <source>
        <strain evidence="6">LRV0_1</strain>
    </source>
</reference>
<evidence type="ECO:0000313" key="7">
    <source>
        <dbReference type="Proteomes" id="UP001234178"/>
    </source>
</evidence>
<dbReference type="SUPFAM" id="SSF52540">
    <property type="entry name" value="P-loop containing nucleoside triphosphate hydrolases"/>
    <property type="match status" value="1"/>
</dbReference>
<dbReference type="InterPro" id="IPR000850">
    <property type="entry name" value="Adenylat/UMP-CMP_kin"/>
</dbReference>
<comment type="caution">
    <text evidence="6">The sequence shown here is derived from an EMBL/GenBank/DDBJ whole genome shotgun (WGS) entry which is preliminary data.</text>
</comment>
<name>A0ABR0B654_9CRUS</name>
<evidence type="ECO:0000256" key="1">
    <source>
        <dbReference type="ARBA" id="ARBA00022679"/>
    </source>
</evidence>
<keyword evidence="7" id="KW-1185">Reference proteome</keyword>
<gene>
    <name evidence="6" type="ORF">OUZ56_029034</name>
</gene>
<dbReference type="Proteomes" id="UP001234178">
    <property type="component" value="Unassembled WGS sequence"/>
</dbReference>
<keyword evidence="2" id="KW-0547">Nucleotide-binding</keyword>
<evidence type="ECO:0008006" key="8">
    <source>
        <dbReference type="Google" id="ProtNLM"/>
    </source>
</evidence>